<evidence type="ECO:0000313" key="1">
    <source>
        <dbReference type="EMBL" id="EMB13793.1"/>
    </source>
</evidence>
<reference evidence="1" key="2">
    <citation type="journal article" date="2013" name="Mar. Genomics">
        <title>Expression of sulfatases in Rhodopirellula baltica and the diversity of sulfatases in the genus Rhodopirellula.</title>
        <authorList>
            <person name="Wegner C.E."/>
            <person name="Richter-Heitmann T."/>
            <person name="Klindworth A."/>
            <person name="Klockow C."/>
            <person name="Richter M."/>
            <person name="Achstetter T."/>
            <person name="Glockner F.O."/>
            <person name="Harder J."/>
        </authorList>
    </citation>
    <scope>NUCLEOTIDE SEQUENCE [LARGE SCALE GENOMIC DNA]</scope>
    <source>
        <strain evidence="1">6C</strain>
    </source>
</reference>
<name>M2AW67_9BACT</name>
<comment type="caution">
    <text evidence="1">The sequence shown here is derived from an EMBL/GenBank/DDBJ whole genome shotgun (WGS) entry which is preliminary data.</text>
</comment>
<proteinExistence type="predicted"/>
<keyword evidence="2" id="KW-1185">Reference proteome</keyword>
<reference evidence="1" key="1">
    <citation type="submission" date="2012-11" db="EMBL/GenBank/DDBJ databases">
        <title>Permanent draft genomes of Rhodopirellula europaea strain SH398 and 6C.</title>
        <authorList>
            <person name="Richter M."/>
            <person name="Richter-Heitmann T."/>
            <person name="Frank C."/>
            <person name="Harder J."/>
            <person name="Glockner F.O."/>
        </authorList>
    </citation>
    <scope>NUCLEOTIDE SEQUENCE</scope>
    <source>
        <strain evidence="1">6C</strain>
    </source>
</reference>
<protein>
    <submittedName>
        <fullName evidence="1">Uncharacterized protein</fullName>
    </submittedName>
</protein>
<sequence>MAKTLLGDSSSRVIVSLTTSFETGLRIFAGAFESTLVGRRSVGRVDSVFGTDCDWLVWSCAKIESGNCQLVWRLRSIGTLRKFNFPRRAVDVVVD</sequence>
<evidence type="ECO:0000313" key="2">
    <source>
        <dbReference type="Proteomes" id="UP000011529"/>
    </source>
</evidence>
<organism evidence="1 2">
    <name type="scientific">Rhodopirellula europaea 6C</name>
    <dbReference type="NCBI Taxonomy" id="1263867"/>
    <lineage>
        <taxon>Bacteria</taxon>
        <taxon>Pseudomonadati</taxon>
        <taxon>Planctomycetota</taxon>
        <taxon>Planctomycetia</taxon>
        <taxon>Pirellulales</taxon>
        <taxon>Pirellulaceae</taxon>
        <taxon>Rhodopirellula</taxon>
    </lineage>
</organism>
<dbReference type="EMBL" id="ANMO01000246">
    <property type="protein sequence ID" value="EMB13793.1"/>
    <property type="molecule type" value="Genomic_DNA"/>
</dbReference>
<accession>M2AW67</accession>
<dbReference type="Proteomes" id="UP000011529">
    <property type="component" value="Unassembled WGS sequence"/>
</dbReference>
<gene>
    <name evidence="1" type="ORF">RE6C_05446</name>
</gene>
<dbReference type="AlphaFoldDB" id="M2AW67"/>